<evidence type="ECO:0000313" key="1">
    <source>
        <dbReference type="EMBL" id="APC96255.1"/>
    </source>
</evidence>
<keyword evidence="2" id="KW-1185">Reference proteome</keyword>
<protein>
    <submittedName>
        <fullName evidence="1">GNAT family acetyltransferase</fullName>
    </submittedName>
</protein>
<dbReference type="STRING" id="1542390.KX01_38"/>
<dbReference type="RefSeq" id="WP_232223332.1">
    <property type="nucleotide sequence ID" value="NZ_CP009654.1"/>
</dbReference>
<proteinExistence type="predicted"/>
<sequence length="60" mass="6982">MYDREGLDGIDIGFAFLLEFEKRGFAFEVANKIKEAAFDEFGIILFKQLPIKTIYVLKDF</sequence>
<name>A0A1J0KR83_9GAMM</name>
<dbReference type="Proteomes" id="UP000182521">
    <property type="component" value="Chromosome"/>
</dbReference>
<gene>
    <name evidence="1" type="ORF">KX01_38</name>
</gene>
<evidence type="ECO:0000313" key="2">
    <source>
        <dbReference type="Proteomes" id="UP000182521"/>
    </source>
</evidence>
<organism evidence="1 2">
    <name type="scientific">Francisella frigiditurris</name>
    <dbReference type="NCBI Taxonomy" id="1542390"/>
    <lineage>
        <taxon>Bacteria</taxon>
        <taxon>Pseudomonadati</taxon>
        <taxon>Pseudomonadota</taxon>
        <taxon>Gammaproteobacteria</taxon>
        <taxon>Thiotrichales</taxon>
        <taxon>Francisellaceae</taxon>
        <taxon>Francisella</taxon>
    </lineage>
</organism>
<dbReference type="AlphaFoldDB" id="A0A1J0KR83"/>
<dbReference type="GO" id="GO:0016740">
    <property type="term" value="F:transferase activity"/>
    <property type="evidence" value="ECO:0007669"/>
    <property type="project" value="UniProtKB-KW"/>
</dbReference>
<dbReference type="KEGG" id="frc:KX01_38"/>
<accession>A0A1J0KR83</accession>
<reference evidence="2" key="1">
    <citation type="submission" date="2014-10" db="EMBL/GenBank/DDBJ databases">
        <authorList>
            <person name="Kuske C.R."/>
            <person name="Challacombe J.F."/>
            <person name="Daligault H.E."/>
            <person name="Davenport K.W."/>
            <person name="Johnson S.L."/>
            <person name="Siddaramappa S."/>
            <person name="Petersen J.M."/>
        </authorList>
    </citation>
    <scope>NUCLEOTIDE SEQUENCE [LARGE SCALE GENOMIC DNA]</scope>
    <source>
        <strain evidence="2">CA97-1460</strain>
    </source>
</reference>
<dbReference type="EMBL" id="CP009654">
    <property type="protein sequence ID" value="APC96255.1"/>
    <property type="molecule type" value="Genomic_DNA"/>
</dbReference>
<keyword evidence="1" id="KW-0808">Transferase</keyword>